<comment type="caution">
    <text evidence="1">The sequence shown here is derived from an EMBL/GenBank/DDBJ whole genome shotgun (WGS) entry which is preliminary data.</text>
</comment>
<evidence type="ECO:0000313" key="2">
    <source>
        <dbReference type="Proteomes" id="UP001162155"/>
    </source>
</evidence>
<sequence>MNPPQIIAELPMLKQTQTKATKKYSWPAGETMDVVCPNCTAIVATQISVVRDDDLPLRPEDCERCNAQFEVYPGGKTVLVSAPLSGPPSESGLKAISFFESLTFDPNGARDWPFTTEVETLVTVAWLQEFEDGTQQFVDADQEPPHIYSPRLAPEALERFCETNIELYRKFHEMHEAALDRREPTPMTPFW</sequence>
<accession>A0AA43IXQ1</accession>
<name>A0AA43IXQ1_PSESX</name>
<dbReference type="EMBL" id="JAFFRZ010000002">
    <property type="protein sequence ID" value="MDH4625594.1"/>
    <property type="molecule type" value="Genomic_DNA"/>
</dbReference>
<evidence type="ECO:0000313" key="1">
    <source>
        <dbReference type="EMBL" id="MDH4625594.1"/>
    </source>
</evidence>
<reference evidence="1" key="1">
    <citation type="submission" date="2021-02" db="EMBL/GenBank/DDBJ databases">
        <title>Genome analysis of blister spot of apple pathogen from New York area.</title>
        <authorList>
            <person name="Kandel P."/>
            <person name="Hockett K.L."/>
            <person name="Santander R."/>
            <person name="Acimovic S."/>
        </authorList>
    </citation>
    <scope>NUCLEOTIDE SEQUENCE</scope>
    <source>
        <strain evidence="1">PSP1</strain>
    </source>
</reference>
<dbReference type="AlphaFoldDB" id="A0AA43IXQ1"/>
<dbReference type="Proteomes" id="UP001162155">
    <property type="component" value="Unassembled WGS sequence"/>
</dbReference>
<dbReference type="RefSeq" id="WP_280319842.1">
    <property type="nucleotide sequence ID" value="NZ_JAFFRY010000016.1"/>
</dbReference>
<protein>
    <submittedName>
        <fullName evidence="1">Uncharacterized protein</fullName>
    </submittedName>
</protein>
<organism evidence="1 2">
    <name type="scientific">Pseudomonas syringae pv. papulans</name>
    <dbReference type="NCBI Taxonomy" id="83963"/>
    <lineage>
        <taxon>Bacteria</taxon>
        <taxon>Pseudomonadati</taxon>
        <taxon>Pseudomonadota</taxon>
        <taxon>Gammaproteobacteria</taxon>
        <taxon>Pseudomonadales</taxon>
        <taxon>Pseudomonadaceae</taxon>
        <taxon>Pseudomonas</taxon>
        <taxon>Pseudomonas syringae</taxon>
    </lineage>
</organism>
<proteinExistence type="predicted"/>
<gene>
    <name evidence="1" type="ORF">JW322_28460</name>
</gene>